<comment type="caution">
    <text evidence="3">The sequence shown here is derived from an EMBL/GenBank/DDBJ whole genome shotgun (WGS) entry which is preliminary data.</text>
</comment>
<protein>
    <submittedName>
        <fullName evidence="3">Uncharacterized protein</fullName>
    </submittedName>
</protein>
<name>A0AA36IJU3_9DINO</name>
<evidence type="ECO:0000313" key="3">
    <source>
        <dbReference type="EMBL" id="CAJ1388764.1"/>
    </source>
</evidence>
<dbReference type="Proteomes" id="UP001178507">
    <property type="component" value="Unassembled WGS sequence"/>
</dbReference>
<feature type="coiled-coil region" evidence="1">
    <location>
        <begin position="219"/>
        <end position="267"/>
    </location>
</feature>
<proteinExistence type="predicted"/>
<dbReference type="EMBL" id="CAUJNA010001757">
    <property type="protein sequence ID" value="CAJ1388764.1"/>
    <property type="molecule type" value="Genomic_DNA"/>
</dbReference>
<feature type="region of interest" description="Disordered" evidence="2">
    <location>
        <begin position="1"/>
        <end position="25"/>
    </location>
</feature>
<keyword evidence="1" id="KW-0175">Coiled coil</keyword>
<gene>
    <name evidence="3" type="ORF">EVOR1521_LOCUS14565</name>
</gene>
<dbReference type="AlphaFoldDB" id="A0AA36IJU3"/>
<sequence>MRSSSSPALNRFSCYASGRPNSGREARLEPRAIWAEPGAPVQKECQRLRAEIRERQREDLRKLRHRPSLFCLLVASEDFKPLEHCEGVFFKEGRLARRVEQLEGTLLARTQRLDSLLNDLRELPSAARAETPMHGQSAVANDASRFQDGTEVQAWRLQEIHLVRDVQVHGAQSHREEFAALREGEQAQRAVKRRGRPPEPFEACSLSLLKVAAAEGLAGAQLLEELQALQARCQQLEENSQMAARGAEEARRAAALSAERAEVAERRAWATAEAANELALMADLRHVEVLEIQLKLREELSAATTRCEVLESVAQNLASEAIQIRK</sequence>
<keyword evidence="4" id="KW-1185">Reference proteome</keyword>
<evidence type="ECO:0000313" key="4">
    <source>
        <dbReference type="Proteomes" id="UP001178507"/>
    </source>
</evidence>
<reference evidence="3" key="1">
    <citation type="submission" date="2023-08" db="EMBL/GenBank/DDBJ databases">
        <authorList>
            <person name="Chen Y."/>
            <person name="Shah S."/>
            <person name="Dougan E. K."/>
            <person name="Thang M."/>
            <person name="Chan C."/>
        </authorList>
    </citation>
    <scope>NUCLEOTIDE SEQUENCE</scope>
</reference>
<accession>A0AA36IJU3</accession>
<organism evidence="3 4">
    <name type="scientific">Effrenium voratum</name>
    <dbReference type="NCBI Taxonomy" id="2562239"/>
    <lineage>
        <taxon>Eukaryota</taxon>
        <taxon>Sar</taxon>
        <taxon>Alveolata</taxon>
        <taxon>Dinophyceae</taxon>
        <taxon>Suessiales</taxon>
        <taxon>Symbiodiniaceae</taxon>
        <taxon>Effrenium</taxon>
    </lineage>
</organism>
<evidence type="ECO:0000256" key="2">
    <source>
        <dbReference type="SAM" id="MobiDB-lite"/>
    </source>
</evidence>
<evidence type="ECO:0000256" key="1">
    <source>
        <dbReference type="SAM" id="Coils"/>
    </source>
</evidence>